<feature type="domain" description="DUF3592" evidence="2">
    <location>
        <begin position="40"/>
        <end position="118"/>
    </location>
</feature>
<evidence type="ECO:0000313" key="4">
    <source>
        <dbReference type="Proteomes" id="UP001595621"/>
    </source>
</evidence>
<dbReference type="InterPro" id="IPR021994">
    <property type="entry name" value="DUF3592"/>
</dbReference>
<feature type="transmembrane region" description="Helical" evidence="1">
    <location>
        <begin position="127"/>
        <end position="149"/>
    </location>
</feature>
<keyword evidence="1" id="KW-0472">Membrane</keyword>
<evidence type="ECO:0000256" key="1">
    <source>
        <dbReference type="SAM" id="Phobius"/>
    </source>
</evidence>
<reference evidence="4" key="1">
    <citation type="journal article" date="2019" name="Int. J. Syst. Evol. Microbiol.">
        <title>The Global Catalogue of Microorganisms (GCM) 10K type strain sequencing project: providing services to taxonomists for standard genome sequencing and annotation.</title>
        <authorList>
            <consortium name="The Broad Institute Genomics Platform"/>
            <consortium name="The Broad Institute Genome Sequencing Center for Infectious Disease"/>
            <person name="Wu L."/>
            <person name="Ma J."/>
        </authorList>
    </citation>
    <scope>NUCLEOTIDE SEQUENCE [LARGE SCALE GENOMIC DNA]</scope>
    <source>
        <strain evidence="4">KCTC 52277</strain>
    </source>
</reference>
<dbReference type="RefSeq" id="WP_248936307.1">
    <property type="nucleotide sequence ID" value="NZ_JAKILF010000004.1"/>
</dbReference>
<keyword evidence="4" id="KW-1185">Reference proteome</keyword>
<evidence type="ECO:0000313" key="3">
    <source>
        <dbReference type="EMBL" id="MFC3139813.1"/>
    </source>
</evidence>
<gene>
    <name evidence="3" type="ORF">ACFOE0_16730</name>
</gene>
<accession>A0ABV7GGJ3</accession>
<comment type="caution">
    <text evidence="3">The sequence shown here is derived from an EMBL/GenBank/DDBJ whole genome shotgun (WGS) entry which is preliminary data.</text>
</comment>
<sequence length="150" mass="16187">MNLPVIAGIVFLLFSLYLMKQSLTSLALANASVFWPVVIGKVLSVEVSKPQSTSNHRVLYVKYSYQVDGKEYIGSRDALYTLTGDEVLQLEQQFAESSEVEVFYDPQSPDSAVLITGPREDKKYSDLILAGAGVVVGIGLILAGNAGLIG</sequence>
<evidence type="ECO:0000259" key="2">
    <source>
        <dbReference type="Pfam" id="PF12158"/>
    </source>
</evidence>
<keyword evidence="1" id="KW-0812">Transmembrane</keyword>
<proteinExistence type="predicted"/>
<dbReference type="Proteomes" id="UP001595621">
    <property type="component" value="Unassembled WGS sequence"/>
</dbReference>
<dbReference type="EMBL" id="JBHRTD010000017">
    <property type="protein sequence ID" value="MFC3139813.1"/>
    <property type="molecule type" value="Genomic_DNA"/>
</dbReference>
<dbReference type="Pfam" id="PF12158">
    <property type="entry name" value="DUF3592"/>
    <property type="match status" value="1"/>
</dbReference>
<name>A0ABV7GGJ3_9GAMM</name>
<keyword evidence="1" id="KW-1133">Transmembrane helix</keyword>
<protein>
    <submittedName>
        <fullName evidence="3">DUF3592 domain-containing protein</fullName>
    </submittedName>
</protein>
<organism evidence="3 4">
    <name type="scientific">Shewanella submarina</name>
    <dbReference type="NCBI Taxonomy" id="2016376"/>
    <lineage>
        <taxon>Bacteria</taxon>
        <taxon>Pseudomonadati</taxon>
        <taxon>Pseudomonadota</taxon>
        <taxon>Gammaproteobacteria</taxon>
        <taxon>Alteromonadales</taxon>
        <taxon>Shewanellaceae</taxon>
        <taxon>Shewanella</taxon>
    </lineage>
</organism>